<evidence type="ECO:0000313" key="3">
    <source>
        <dbReference type="Proteomes" id="UP001148018"/>
    </source>
</evidence>
<accession>A0A9Q0ICE2</accession>
<gene>
    <name evidence="2" type="ORF">NHX12_005655</name>
</gene>
<feature type="region of interest" description="Disordered" evidence="1">
    <location>
        <begin position="41"/>
        <end position="108"/>
    </location>
</feature>
<feature type="compositionally biased region" description="Polar residues" evidence="1">
    <location>
        <begin position="51"/>
        <end position="101"/>
    </location>
</feature>
<keyword evidence="3" id="KW-1185">Reference proteome</keyword>
<dbReference type="AlphaFoldDB" id="A0A9Q0ICE2"/>
<dbReference type="EMBL" id="JANIIK010000112">
    <property type="protein sequence ID" value="KAJ3593320.1"/>
    <property type="molecule type" value="Genomic_DNA"/>
</dbReference>
<name>A0A9Q0ICE2_9TELE</name>
<dbReference type="Proteomes" id="UP001148018">
    <property type="component" value="Unassembled WGS sequence"/>
</dbReference>
<evidence type="ECO:0000313" key="2">
    <source>
        <dbReference type="EMBL" id="KAJ3593320.1"/>
    </source>
</evidence>
<sequence length="119" mass="12887">QYSSSPAPLLAARAFHHCQVQAVQPRLTALGVKHLNSMSVQEPVKEKRVGTTHSQRVGTTHSQRVGTTHSQRVGTTHSQRVGTTHSQRVGTTHSQRVGTTHSQRDGPWPALMAGIIAKS</sequence>
<feature type="non-terminal residue" evidence="2">
    <location>
        <position position="1"/>
    </location>
</feature>
<evidence type="ECO:0000256" key="1">
    <source>
        <dbReference type="SAM" id="MobiDB-lite"/>
    </source>
</evidence>
<organism evidence="2 3">
    <name type="scientific">Muraenolepis orangiensis</name>
    <name type="common">Patagonian moray cod</name>
    <dbReference type="NCBI Taxonomy" id="630683"/>
    <lineage>
        <taxon>Eukaryota</taxon>
        <taxon>Metazoa</taxon>
        <taxon>Chordata</taxon>
        <taxon>Craniata</taxon>
        <taxon>Vertebrata</taxon>
        <taxon>Euteleostomi</taxon>
        <taxon>Actinopterygii</taxon>
        <taxon>Neopterygii</taxon>
        <taxon>Teleostei</taxon>
        <taxon>Neoteleostei</taxon>
        <taxon>Acanthomorphata</taxon>
        <taxon>Zeiogadaria</taxon>
        <taxon>Gadariae</taxon>
        <taxon>Gadiformes</taxon>
        <taxon>Muraenolepidoidei</taxon>
        <taxon>Muraenolepididae</taxon>
        <taxon>Muraenolepis</taxon>
    </lineage>
</organism>
<proteinExistence type="predicted"/>
<feature type="non-terminal residue" evidence="2">
    <location>
        <position position="119"/>
    </location>
</feature>
<protein>
    <submittedName>
        <fullName evidence="2">Uncharacterized protein</fullName>
    </submittedName>
</protein>
<reference evidence="2" key="1">
    <citation type="submission" date="2022-07" db="EMBL/GenBank/DDBJ databases">
        <title>Chromosome-level genome of Muraenolepis orangiensis.</title>
        <authorList>
            <person name="Kim J."/>
        </authorList>
    </citation>
    <scope>NUCLEOTIDE SEQUENCE</scope>
    <source>
        <strain evidence="2">KU_S4_2022</strain>
        <tissue evidence="2">Muscle</tissue>
    </source>
</reference>
<comment type="caution">
    <text evidence="2">The sequence shown here is derived from an EMBL/GenBank/DDBJ whole genome shotgun (WGS) entry which is preliminary data.</text>
</comment>